<accession>A0A8S0YW19</accession>
<dbReference type="Pfam" id="PF13450">
    <property type="entry name" value="NAD_binding_8"/>
    <property type="match status" value="1"/>
</dbReference>
<dbReference type="AlphaFoldDB" id="A0A8S0YW19"/>
<feature type="domain" description="Glucose-methanol-choline oxidoreductase C-terminal" evidence="2">
    <location>
        <begin position="135"/>
        <end position="212"/>
    </location>
</feature>
<reference evidence="3 4" key="1">
    <citation type="submission" date="2020-04" db="EMBL/GenBank/DDBJ databases">
        <authorList>
            <person name="Wallbank WR R."/>
            <person name="Pardo Diaz C."/>
            <person name="Kozak K."/>
            <person name="Martin S."/>
            <person name="Jiggins C."/>
            <person name="Moest M."/>
            <person name="Warren A I."/>
            <person name="Byers J.R.P. K."/>
            <person name="Montejo-Kovacevich G."/>
            <person name="Yen C E."/>
        </authorList>
    </citation>
    <scope>NUCLEOTIDE SEQUENCE [LARGE SCALE GENOMIC DNA]</scope>
</reference>
<evidence type="ECO:0000259" key="2">
    <source>
        <dbReference type="Pfam" id="PF05199"/>
    </source>
</evidence>
<dbReference type="PANTHER" id="PTHR11552:SF227">
    <property type="entry name" value="GLUCOSE DEHYDROGENASE [FAD, QUINONE]-LIKE PROTEIN"/>
    <property type="match status" value="1"/>
</dbReference>
<dbReference type="Proteomes" id="UP000494256">
    <property type="component" value="Unassembled WGS sequence"/>
</dbReference>
<dbReference type="GO" id="GO:0050660">
    <property type="term" value="F:flavin adenine dinucleotide binding"/>
    <property type="evidence" value="ECO:0007669"/>
    <property type="project" value="InterPro"/>
</dbReference>
<comment type="similarity">
    <text evidence="1">Belongs to the GMC oxidoreductase family.</text>
</comment>
<dbReference type="Gene3D" id="3.50.50.60">
    <property type="entry name" value="FAD/NAD(P)-binding domain"/>
    <property type="match status" value="2"/>
</dbReference>
<dbReference type="PANTHER" id="PTHR11552">
    <property type="entry name" value="GLUCOSE-METHANOL-CHOLINE GMC OXIDOREDUCTASE"/>
    <property type="match status" value="1"/>
</dbReference>
<dbReference type="OrthoDB" id="6073114at2759"/>
<sequence>MSCYNTPCEIPTTGRFPNTFASAVQFFAASQCFLTEGILKDENIPSYTKFDFIIVGAGSAGSVLANRLSEINEWKILLLEAGDDPPIEANIPALAKSMRRTKYDWQYFTTSDGEIDQAIINNSLNWPRARMQWPPCNEFELDSRDYWKCVCLSTVQTVYHPVGTCGMGTDSKTSVVDSRLKVHGVKNLRVIDASIMPTITSGNTNGPSMMIGERGAELVKQDYNK</sequence>
<dbReference type="InterPro" id="IPR036188">
    <property type="entry name" value="FAD/NAD-bd_sf"/>
</dbReference>
<evidence type="ECO:0000256" key="1">
    <source>
        <dbReference type="ARBA" id="ARBA00010790"/>
    </source>
</evidence>
<dbReference type="InterPro" id="IPR007867">
    <property type="entry name" value="GMC_OxRtase_C"/>
</dbReference>
<proteinExistence type="inferred from homology"/>
<name>A0A8S0YW19_ARCPL</name>
<gene>
    <name evidence="3" type="ORF">APLA_LOCUS1631</name>
</gene>
<dbReference type="Pfam" id="PF05199">
    <property type="entry name" value="GMC_oxred_C"/>
    <property type="match status" value="1"/>
</dbReference>
<dbReference type="EMBL" id="CADEBD010000171">
    <property type="protein sequence ID" value="CAB3223932.1"/>
    <property type="molecule type" value="Genomic_DNA"/>
</dbReference>
<protein>
    <recommendedName>
        <fullName evidence="2">Glucose-methanol-choline oxidoreductase C-terminal domain-containing protein</fullName>
    </recommendedName>
</protein>
<dbReference type="GO" id="GO:0016614">
    <property type="term" value="F:oxidoreductase activity, acting on CH-OH group of donors"/>
    <property type="evidence" value="ECO:0007669"/>
    <property type="project" value="InterPro"/>
</dbReference>
<organism evidence="3 4">
    <name type="scientific">Arctia plantaginis</name>
    <name type="common">Wood tiger moth</name>
    <name type="synonym">Phalaena plantaginis</name>
    <dbReference type="NCBI Taxonomy" id="874455"/>
    <lineage>
        <taxon>Eukaryota</taxon>
        <taxon>Metazoa</taxon>
        <taxon>Ecdysozoa</taxon>
        <taxon>Arthropoda</taxon>
        <taxon>Hexapoda</taxon>
        <taxon>Insecta</taxon>
        <taxon>Pterygota</taxon>
        <taxon>Neoptera</taxon>
        <taxon>Endopterygota</taxon>
        <taxon>Lepidoptera</taxon>
        <taxon>Glossata</taxon>
        <taxon>Ditrysia</taxon>
        <taxon>Noctuoidea</taxon>
        <taxon>Erebidae</taxon>
        <taxon>Arctiinae</taxon>
        <taxon>Arctia</taxon>
    </lineage>
</organism>
<dbReference type="SUPFAM" id="SSF51905">
    <property type="entry name" value="FAD/NAD(P)-binding domain"/>
    <property type="match status" value="2"/>
</dbReference>
<evidence type="ECO:0000313" key="4">
    <source>
        <dbReference type="Proteomes" id="UP000494256"/>
    </source>
</evidence>
<dbReference type="InterPro" id="IPR012132">
    <property type="entry name" value="GMC_OxRdtase"/>
</dbReference>
<comment type="caution">
    <text evidence="3">The sequence shown here is derived from an EMBL/GenBank/DDBJ whole genome shotgun (WGS) entry which is preliminary data.</text>
</comment>
<evidence type="ECO:0000313" key="3">
    <source>
        <dbReference type="EMBL" id="CAB3223932.1"/>
    </source>
</evidence>